<dbReference type="InterPro" id="IPR000060">
    <property type="entry name" value="BCCT_transptr"/>
</dbReference>
<dbReference type="EMBL" id="JBHLWI010000037">
    <property type="protein sequence ID" value="MFC0263728.1"/>
    <property type="molecule type" value="Genomic_DNA"/>
</dbReference>
<evidence type="ECO:0000256" key="7">
    <source>
        <dbReference type="ARBA" id="ARBA00023136"/>
    </source>
</evidence>
<dbReference type="PANTHER" id="PTHR30047">
    <property type="entry name" value="HIGH-AFFINITY CHOLINE TRANSPORT PROTEIN-RELATED"/>
    <property type="match status" value="1"/>
</dbReference>
<keyword evidence="6 8" id="KW-1133">Transmembrane helix</keyword>
<feature type="transmembrane region" description="Helical" evidence="8">
    <location>
        <begin position="465"/>
        <end position="488"/>
    </location>
</feature>
<dbReference type="PANTHER" id="PTHR30047:SF7">
    <property type="entry name" value="HIGH-AFFINITY CHOLINE TRANSPORT PROTEIN"/>
    <property type="match status" value="1"/>
</dbReference>
<feature type="transmembrane region" description="Helical" evidence="8">
    <location>
        <begin position="310"/>
        <end position="327"/>
    </location>
</feature>
<evidence type="ECO:0000256" key="8">
    <source>
        <dbReference type="SAM" id="Phobius"/>
    </source>
</evidence>
<evidence type="ECO:0000256" key="1">
    <source>
        <dbReference type="ARBA" id="ARBA00004651"/>
    </source>
</evidence>
<reference evidence="9 10" key="1">
    <citation type="submission" date="2024-09" db="EMBL/GenBank/DDBJ databases">
        <authorList>
            <person name="Sun Q."/>
            <person name="Mori K."/>
        </authorList>
    </citation>
    <scope>NUCLEOTIDE SEQUENCE [LARGE SCALE GENOMIC DNA]</scope>
    <source>
        <strain evidence="9 10">CCM 7650</strain>
    </source>
</reference>
<feature type="transmembrane region" description="Helical" evidence="8">
    <location>
        <begin position="398"/>
        <end position="422"/>
    </location>
</feature>
<feature type="transmembrane region" description="Helical" evidence="8">
    <location>
        <begin position="83"/>
        <end position="105"/>
    </location>
</feature>
<feature type="transmembrane region" description="Helical" evidence="8">
    <location>
        <begin position="12"/>
        <end position="31"/>
    </location>
</feature>
<protein>
    <submittedName>
        <fullName evidence="9">BCCT family transporter</fullName>
    </submittedName>
</protein>
<comment type="similarity">
    <text evidence="2">Belongs to the BCCT transporter (TC 2.A.15) family.</text>
</comment>
<evidence type="ECO:0000256" key="2">
    <source>
        <dbReference type="ARBA" id="ARBA00005658"/>
    </source>
</evidence>
<accession>A0ABV6FV59</accession>
<feature type="transmembrane region" description="Helical" evidence="8">
    <location>
        <begin position="220"/>
        <end position="240"/>
    </location>
</feature>
<dbReference type="RefSeq" id="WP_382388202.1">
    <property type="nucleotide sequence ID" value="NZ_JBHLWI010000037.1"/>
</dbReference>
<keyword evidence="10" id="KW-1185">Reference proteome</keyword>
<feature type="transmembrane region" description="Helical" evidence="8">
    <location>
        <begin position="339"/>
        <end position="358"/>
    </location>
</feature>
<dbReference type="Proteomes" id="UP001589797">
    <property type="component" value="Unassembled WGS sequence"/>
</dbReference>
<evidence type="ECO:0000256" key="6">
    <source>
        <dbReference type="ARBA" id="ARBA00022989"/>
    </source>
</evidence>
<comment type="caution">
    <text evidence="9">The sequence shown here is derived from an EMBL/GenBank/DDBJ whole genome shotgun (WGS) entry which is preliminary data.</text>
</comment>
<feature type="transmembrane region" description="Helical" evidence="8">
    <location>
        <begin position="178"/>
        <end position="200"/>
    </location>
</feature>
<feature type="transmembrane region" description="Helical" evidence="8">
    <location>
        <begin position="51"/>
        <end position="71"/>
    </location>
</feature>
<proteinExistence type="inferred from homology"/>
<keyword evidence="3" id="KW-0813">Transport</keyword>
<evidence type="ECO:0000256" key="4">
    <source>
        <dbReference type="ARBA" id="ARBA00022475"/>
    </source>
</evidence>
<gene>
    <name evidence="9" type="ORF">ACFFIP_13630</name>
</gene>
<evidence type="ECO:0000256" key="5">
    <source>
        <dbReference type="ARBA" id="ARBA00022692"/>
    </source>
</evidence>
<feature type="transmembrane region" description="Helical" evidence="8">
    <location>
        <begin position="135"/>
        <end position="158"/>
    </location>
</feature>
<evidence type="ECO:0000313" key="9">
    <source>
        <dbReference type="EMBL" id="MFC0263728.1"/>
    </source>
</evidence>
<keyword evidence="7 8" id="KW-0472">Membrane</keyword>
<name>A0ABV6FV59_9BACT</name>
<evidence type="ECO:0000313" key="10">
    <source>
        <dbReference type="Proteomes" id="UP001589797"/>
    </source>
</evidence>
<feature type="transmembrane region" description="Helical" evidence="8">
    <location>
        <begin position="434"/>
        <end position="453"/>
    </location>
</feature>
<comment type="subcellular location">
    <subcellularLocation>
        <location evidence="1">Cell membrane</location>
        <topology evidence="1">Multi-pass membrane protein</topology>
    </subcellularLocation>
</comment>
<evidence type="ECO:0000256" key="3">
    <source>
        <dbReference type="ARBA" id="ARBA00022448"/>
    </source>
</evidence>
<keyword evidence="5 8" id="KW-0812">Transmembrane</keyword>
<sequence length="491" mass="55008">MILKALRQPQKVTKISVLGFCILFLGFAFLFPDFFKEKLGELTVMLLQNFGFFYLTLGFLSVILLFVLAFSKWGEIRFRQEKPVYSWFSWIAMLYSTGMGAGLLLRAVQEPVFYFQNPPRSSILSTGDFALQYTFFHWGLTPWAFYGLFGLIMAYVLYLKKAAALSSSLLSGEVQYSFLAVLMNVLTIVCTLLGVVAALGLGSRQLLEAIGFLGDIPTNAFQAVMAVIVITVIATTSALLGMQKGIKNLSNFNLSLATVLLISVAILSWSGGVQFGFLNILGNYVYEFASMSLNLGNHQVGIEFLQDWTYFYWAFWLAWAPFTGVFIARISKGRSIREFVLAVLIVPALGTFIWFTIFGQSAFHLIQSGKASFEDFQSIYTGLFIFLDYFPWAGITKIIGLVLVFTFLITSVDSAIYVLSMFTDRGNVEPSKTYRLFWGLMIGLFTIGLILIGKEALLEAVSQMLIVFAFPFSLMFLGMAAYFVIILIRKK</sequence>
<keyword evidence="4" id="KW-1003">Cell membrane</keyword>
<feature type="transmembrane region" description="Helical" evidence="8">
    <location>
        <begin position="252"/>
        <end position="271"/>
    </location>
</feature>
<organism evidence="9 10">
    <name type="scientific">Fontibacter flavus</name>
    <dbReference type="NCBI Taxonomy" id="654838"/>
    <lineage>
        <taxon>Bacteria</taxon>
        <taxon>Pseudomonadati</taxon>
        <taxon>Bacteroidota</taxon>
        <taxon>Cytophagia</taxon>
        <taxon>Cytophagales</taxon>
        <taxon>Cyclobacteriaceae</taxon>
        <taxon>Fontibacter</taxon>
    </lineage>
</organism>
<dbReference type="Pfam" id="PF02028">
    <property type="entry name" value="BCCT"/>
    <property type="match status" value="1"/>
</dbReference>